<dbReference type="InterPro" id="IPR011009">
    <property type="entry name" value="Kinase-like_dom_sf"/>
</dbReference>
<dbReference type="InterPro" id="IPR051130">
    <property type="entry name" value="Mito_struct-func_regulator"/>
</dbReference>
<dbReference type="AlphaFoldDB" id="A0AAD1XCE4"/>
<reference evidence="2" key="1">
    <citation type="submission" date="2023-07" db="EMBL/GenBank/DDBJ databases">
        <authorList>
            <consortium name="AG Swart"/>
            <person name="Singh M."/>
            <person name="Singh A."/>
            <person name="Seah K."/>
            <person name="Emmerich C."/>
        </authorList>
    </citation>
    <scope>NUCLEOTIDE SEQUENCE</scope>
    <source>
        <strain evidence="2">DP1</strain>
    </source>
</reference>
<dbReference type="InterPro" id="IPR004147">
    <property type="entry name" value="ABC1_dom"/>
</dbReference>
<organism evidence="2 3">
    <name type="scientific">Euplotes crassus</name>
    <dbReference type="NCBI Taxonomy" id="5936"/>
    <lineage>
        <taxon>Eukaryota</taxon>
        <taxon>Sar</taxon>
        <taxon>Alveolata</taxon>
        <taxon>Ciliophora</taxon>
        <taxon>Intramacronucleata</taxon>
        <taxon>Spirotrichea</taxon>
        <taxon>Hypotrichia</taxon>
        <taxon>Euplotida</taxon>
        <taxon>Euplotidae</taxon>
        <taxon>Moneuplotes</taxon>
    </lineage>
</organism>
<feature type="domain" description="ABC1 atypical kinase-like" evidence="1">
    <location>
        <begin position="117"/>
        <end position="373"/>
    </location>
</feature>
<accession>A0AAD1XCE4</accession>
<proteinExistence type="predicted"/>
<name>A0AAD1XCE4_EUPCR</name>
<dbReference type="PANTHER" id="PTHR43173">
    <property type="entry name" value="ABC1 FAMILY PROTEIN"/>
    <property type="match status" value="1"/>
</dbReference>
<sequence length="509" mass="59557">MLRYGLKLSPLVIGPWYALSTPQQKKDVVAIGYAGANAARVVPFLVTSIYDYYKSLNMHPYPSEQHDKEKDQCHERVAYKLLSLCVKNRGIYLKLGQYIGSLDTIAPRKYVEVLRVLQDEGPHVPFDDIKIVIENDFGCKLEDLFENFEQTPIAAASLAQVHKAFYKKSKQPVAVKVQFPTLLLQTKYDMVVTRTTVQVINFVASKMGNNSINFLQLFENFKSSRIKELDFTLEFKNGNDTKQHFQGDERIYIPNYIGKPKERVLIMEFIDDAFKINQVDEILNKFGKPLTQEYVCRSLIDIFAKMIFFYGVVHVDGHPGNILVREHPDHPGRPQVVLLDHGHYVRIDDEFRNNFSKLWYSMVTFNKKNIKEIGTQFCGTHYRYLPILFTYRTIDSQKPLGESFRRDEKQLLKVSNDLSLENIGFLLQKLPWDLILIFKACHFVTIHNKKFGIKSRERFFRFTDHCMISLSNNSRMSYYKMKLSFYLKLFFLEYFPRIFRLLYTSTTSD</sequence>
<keyword evidence="3" id="KW-1185">Reference proteome</keyword>
<evidence type="ECO:0000259" key="1">
    <source>
        <dbReference type="Pfam" id="PF03109"/>
    </source>
</evidence>
<comment type="caution">
    <text evidence="2">The sequence shown here is derived from an EMBL/GenBank/DDBJ whole genome shotgun (WGS) entry which is preliminary data.</text>
</comment>
<dbReference type="Pfam" id="PF03109">
    <property type="entry name" value="ABC1"/>
    <property type="match status" value="1"/>
</dbReference>
<dbReference type="SUPFAM" id="SSF56112">
    <property type="entry name" value="Protein kinase-like (PK-like)"/>
    <property type="match status" value="1"/>
</dbReference>
<dbReference type="EMBL" id="CAMPGE010006998">
    <property type="protein sequence ID" value="CAI2365922.1"/>
    <property type="molecule type" value="Genomic_DNA"/>
</dbReference>
<dbReference type="PANTHER" id="PTHR43173:SF28">
    <property type="entry name" value="AARF DOMAIN CONTAINING KINASE 5"/>
    <property type="match status" value="1"/>
</dbReference>
<evidence type="ECO:0000313" key="3">
    <source>
        <dbReference type="Proteomes" id="UP001295684"/>
    </source>
</evidence>
<dbReference type="Proteomes" id="UP001295684">
    <property type="component" value="Unassembled WGS sequence"/>
</dbReference>
<gene>
    <name evidence="2" type="ORF">ECRASSUSDP1_LOCUS7191</name>
</gene>
<protein>
    <recommendedName>
        <fullName evidence="1">ABC1 atypical kinase-like domain-containing protein</fullName>
    </recommendedName>
</protein>
<evidence type="ECO:0000313" key="2">
    <source>
        <dbReference type="EMBL" id="CAI2365922.1"/>
    </source>
</evidence>